<gene>
    <name evidence="8" type="ORF">LOTGIDRAFT_215305</name>
</gene>
<dbReference type="OrthoDB" id="292964at2759"/>
<feature type="domain" description="WW" evidence="5">
    <location>
        <begin position="553"/>
        <end position="587"/>
    </location>
</feature>
<dbReference type="Pfam" id="PF08969">
    <property type="entry name" value="USP8_dimer"/>
    <property type="match status" value="1"/>
</dbReference>
<dbReference type="SUPFAM" id="SSF51045">
    <property type="entry name" value="WW domain"/>
    <property type="match status" value="1"/>
</dbReference>
<dbReference type="SUPFAM" id="SSF54001">
    <property type="entry name" value="Cysteine proteinases"/>
    <property type="match status" value="1"/>
</dbReference>
<dbReference type="PROSITE" id="PS50235">
    <property type="entry name" value="USP_3"/>
    <property type="match status" value="1"/>
</dbReference>
<dbReference type="SUPFAM" id="SSF140856">
    <property type="entry name" value="USP8 N-terminal domain-like"/>
    <property type="match status" value="1"/>
</dbReference>
<dbReference type="Proteomes" id="UP000030746">
    <property type="component" value="Unassembled WGS sequence"/>
</dbReference>
<feature type="compositionally biased region" description="Low complexity" evidence="4">
    <location>
        <begin position="602"/>
        <end position="614"/>
    </location>
</feature>
<dbReference type="EMBL" id="KB201701">
    <property type="protein sequence ID" value="ESO95142.1"/>
    <property type="molecule type" value="Genomic_DNA"/>
</dbReference>
<dbReference type="PROSITE" id="PS00972">
    <property type="entry name" value="USP_1"/>
    <property type="match status" value="1"/>
</dbReference>
<dbReference type="PROSITE" id="PS00973">
    <property type="entry name" value="USP_2"/>
    <property type="match status" value="1"/>
</dbReference>
<dbReference type="Pfam" id="PF00443">
    <property type="entry name" value="UCH"/>
    <property type="match status" value="1"/>
</dbReference>
<organism evidence="8 9">
    <name type="scientific">Lottia gigantea</name>
    <name type="common">Giant owl limpet</name>
    <dbReference type="NCBI Taxonomy" id="225164"/>
    <lineage>
        <taxon>Eukaryota</taxon>
        <taxon>Metazoa</taxon>
        <taxon>Spiralia</taxon>
        <taxon>Lophotrochozoa</taxon>
        <taxon>Mollusca</taxon>
        <taxon>Gastropoda</taxon>
        <taxon>Patellogastropoda</taxon>
        <taxon>Lottioidea</taxon>
        <taxon>Lottiidae</taxon>
        <taxon>Lottia</taxon>
    </lineage>
</organism>
<dbReference type="GO" id="GO:0004843">
    <property type="term" value="F:cysteine-type deubiquitinase activity"/>
    <property type="evidence" value="ECO:0007669"/>
    <property type="project" value="UniProtKB-EC"/>
</dbReference>
<evidence type="ECO:0000256" key="1">
    <source>
        <dbReference type="ARBA" id="ARBA00000707"/>
    </source>
</evidence>
<reference evidence="8 9" key="1">
    <citation type="journal article" date="2013" name="Nature">
        <title>Insights into bilaterian evolution from three spiralian genomes.</title>
        <authorList>
            <person name="Simakov O."/>
            <person name="Marletaz F."/>
            <person name="Cho S.J."/>
            <person name="Edsinger-Gonzales E."/>
            <person name="Havlak P."/>
            <person name="Hellsten U."/>
            <person name="Kuo D.H."/>
            <person name="Larsson T."/>
            <person name="Lv J."/>
            <person name="Arendt D."/>
            <person name="Savage R."/>
            <person name="Osoegawa K."/>
            <person name="de Jong P."/>
            <person name="Grimwood J."/>
            <person name="Chapman J.A."/>
            <person name="Shapiro H."/>
            <person name="Aerts A."/>
            <person name="Otillar R.P."/>
            <person name="Terry A.Y."/>
            <person name="Boore J.L."/>
            <person name="Grigoriev I.V."/>
            <person name="Lindberg D.R."/>
            <person name="Seaver E.C."/>
            <person name="Weisblat D.A."/>
            <person name="Putnam N.H."/>
            <person name="Rokhsar D.S."/>
        </authorList>
    </citation>
    <scope>NUCLEOTIDE SEQUENCE [LARGE SCALE GENOMIC DNA]</scope>
</reference>
<dbReference type="Gene3D" id="3.90.70.10">
    <property type="entry name" value="Cysteine proteinases"/>
    <property type="match status" value="1"/>
</dbReference>
<dbReference type="GO" id="GO:0016579">
    <property type="term" value="P:protein deubiquitination"/>
    <property type="evidence" value="ECO:0007669"/>
    <property type="project" value="InterPro"/>
</dbReference>
<name>V4AE39_LOTGI</name>
<accession>V4AE39</accession>
<dbReference type="Gene3D" id="2.20.70.10">
    <property type="match status" value="1"/>
</dbReference>
<dbReference type="InterPro" id="IPR050185">
    <property type="entry name" value="Ub_carboxyl-term_hydrolase"/>
</dbReference>
<keyword evidence="9" id="KW-1185">Reference proteome</keyword>
<dbReference type="CDD" id="cd00158">
    <property type="entry name" value="RHOD"/>
    <property type="match status" value="1"/>
</dbReference>
<feature type="compositionally biased region" description="Basic and acidic residues" evidence="4">
    <location>
        <begin position="417"/>
        <end position="455"/>
    </location>
</feature>
<dbReference type="Pfam" id="PF00397">
    <property type="entry name" value="WW"/>
    <property type="match status" value="1"/>
</dbReference>
<evidence type="ECO:0000256" key="4">
    <source>
        <dbReference type="SAM" id="MobiDB-lite"/>
    </source>
</evidence>
<dbReference type="InterPro" id="IPR036020">
    <property type="entry name" value="WW_dom_sf"/>
</dbReference>
<sequence length="1011" mass="116754">MPGAKSRKKDLYLGKSLSDLNKFAEVKELGPNVNVIIKSADKLYKEASKHDDLADEERSYVLFMKYFNVISQAKRKPDYKKQKEYYDSLIGNRNQLHAIERAEKLSKSLNDRYDLIEAESVAKKLEALDIKSKNKQTDKEKDKKEPVEVEKGESENGSVSQEKKTEVVNSIKPTGLYNLIKDKTSQILIIDVRTISEYKESHLDNKYCINVPIDIVPPGTTCNRIEKELSEEYKSLWLQRGNVDHIILLDWNSTLSTTTVGTTLNTLKDALFKYDSKFILKSEPLILEGGYSQWLLYYPMLTTNPHINRPQPTVKEPLALFVNQNNLYPSVSSDLKPSGIKNTNIAQSPKSQIPSNSASNSVKTLPSDNLPEETDSKNSQSVKQLEEELKKIENLEKIRKKQEKDVADLMRMKRNLQEDLKKEKSNQDEMRIKEKEEEELRKKEIERLEQELQDKQEEENLQQEREKQRKLDQIKQQQKEAEEERRRQEEQRQKEEREQIAQERQRAENERLAQERLRAEKERLSQEKVKAENERLAQEKVKAENERVVYATPGLPVGWEKRLDRNTNRYYYIDHNKGQTHWEPPNSTPTKAKLKEEPTTPSSSSSGLKRSFSSPDIMKLMAEEQQQKQQPSVNRSVKPSPRIEPKTYIKAPVKRRDLNPVYGNVGAALTGLRNLGNTCFMNSTIQCLNHTTPLVTYFLNDYYERDINRSSFLGMNGEVVDEFAVVTKALWSGQYRCITPRDLKSTIGKYNPMFAGYEQQDSQEFLTFLLDGLHEGLNEVKRRPQIPDQNNDNIPDREAAELAWANHKKVNSSVIVSLFQGQLKSTVQCRTCGKQSVTFEAFMYLSLPIPDKSRCTLKDCIQTFLRPEMMTGSSRYKCSVCKVPRDAVKRIELWKLPAILLIGLNRFVSDGMWMQKKTNYVDYAVTDLNLSGYIAGPVSKTYNLYAVSNHYGTMEGGHYTAYCQNPSSRKWYKFDDHEVYDISSSDVKSSAGYLLFYTSMKLPVPEYKPQF</sequence>
<dbReference type="PANTHER" id="PTHR21646:SF46">
    <property type="entry name" value="UBIQUITIN CARBOXYL-TERMINAL HYDROLASE"/>
    <property type="match status" value="1"/>
</dbReference>
<dbReference type="InterPro" id="IPR018200">
    <property type="entry name" value="USP_CS"/>
</dbReference>
<dbReference type="InterPro" id="IPR001202">
    <property type="entry name" value="WW_dom"/>
</dbReference>
<dbReference type="InterPro" id="IPR015063">
    <property type="entry name" value="USP8_dimer"/>
</dbReference>
<dbReference type="EC" id="3.4.19.12" evidence="3"/>
<dbReference type="PANTHER" id="PTHR21646">
    <property type="entry name" value="UBIQUITIN CARBOXYL-TERMINAL HYDROLASE"/>
    <property type="match status" value="1"/>
</dbReference>
<feature type="compositionally biased region" description="Polar residues" evidence="4">
    <location>
        <begin position="627"/>
        <end position="637"/>
    </location>
</feature>
<feature type="compositionally biased region" description="Polar residues" evidence="4">
    <location>
        <begin position="332"/>
        <end position="367"/>
    </location>
</feature>
<dbReference type="FunFam" id="3.40.250.10:FF:000017">
    <property type="entry name" value="ubiquitin carboxyl-terminal hydrolase 8"/>
    <property type="match status" value="1"/>
</dbReference>
<dbReference type="SMART" id="SM00456">
    <property type="entry name" value="WW"/>
    <property type="match status" value="1"/>
</dbReference>
<dbReference type="RefSeq" id="XP_009054330.1">
    <property type="nucleotide sequence ID" value="XM_009056082.1"/>
</dbReference>
<dbReference type="OMA" id="YKYDDHE"/>
<protein>
    <recommendedName>
        <fullName evidence="3">ubiquitinyl hydrolase 1</fullName>
        <ecNumber evidence="3">3.4.19.12</ecNumber>
    </recommendedName>
</protein>
<feature type="domain" description="USP" evidence="7">
    <location>
        <begin position="670"/>
        <end position="1000"/>
    </location>
</feature>
<feature type="region of interest" description="Disordered" evidence="4">
    <location>
        <begin position="577"/>
        <end position="647"/>
    </location>
</feature>
<dbReference type="Gene3D" id="1.20.58.80">
    <property type="entry name" value="Phosphotransferase system, lactose/cellobiose-type IIA subunit"/>
    <property type="match status" value="1"/>
</dbReference>
<feature type="compositionally biased region" description="Basic and acidic residues" evidence="4">
    <location>
        <begin position="462"/>
        <end position="538"/>
    </location>
</feature>
<evidence type="ECO:0000259" key="5">
    <source>
        <dbReference type="PROSITE" id="PS50020"/>
    </source>
</evidence>
<evidence type="ECO:0000259" key="6">
    <source>
        <dbReference type="PROSITE" id="PS50206"/>
    </source>
</evidence>
<dbReference type="InterPro" id="IPR001763">
    <property type="entry name" value="Rhodanese-like_dom"/>
</dbReference>
<dbReference type="STRING" id="225164.V4AE39"/>
<evidence type="ECO:0000256" key="3">
    <source>
        <dbReference type="ARBA" id="ARBA00012759"/>
    </source>
</evidence>
<dbReference type="HOGENOM" id="CLU_009980_0_0_1"/>
<dbReference type="Gene3D" id="3.40.250.10">
    <property type="entry name" value="Rhodanese-like domain"/>
    <property type="match status" value="1"/>
</dbReference>
<dbReference type="CTD" id="20246566"/>
<dbReference type="PROSITE" id="PS50020">
    <property type="entry name" value="WW_DOMAIN_2"/>
    <property type="match status" value="1"/>
</dbReference>
<dbReference type="InterPro" id="IPR036873">
    <property type="entry name" value="Rhodanese-like_dom_sf"/>
</dbReference>
<feature type="region of interest" description="Disordered" evidence="4">
    <location>
        <begin position="133"/>
        <end position="165"/>
    </location>
</feature>
<dbReference type="Pfam" id="PF00581">
    <property type="entry name" value="Rhodanese"/>
    <property type="match status" value="1"/>
</dbReference>
<dbReference type="SMART" id="SM00450">
    <property type="entry name" value="RHOD"/>
    <property type="match status" value="1"/>
</dbReference>
<dbReference type="CDD" id="cd00201">
    <property type="entry name" value="WW"/>
    <property type="match status" value="1"/>
</dbReference>
<dbReference type="KEGG" id="lgi:LOTGIDRAFT_215305"/>
<dbReference type="CDD" id="cd02674">
    <property type="entry name" value="Peptidase_C19R"/>
    <property type="match status" value="1"/>
</dbReference>
<evidence type="ECO:0000259" key="7">
    <source>
        <dbReference type="PROSITE" id="PS50235"/>
    </source>
</evidence>
<feature type="region of interest" description="Disordered" evidence="4">
    <location>
        <begin position="417"/>
        <end position="538"/>
    </location>
</feature>
<dbReference type="InterPro" id="IPR028889">
    <property type="entry name" value="USP"/>
</dbReference>
<evidence type="ECO:0000256" key="2">
    <source>
        <dbReference type="ARBA" id="ARBA00009085"/>
    </source>
</evidence>
<evidence type="ECO:0000313" key="9">
    <source>
        <dbReference type="Proteomes" id="UP000030746"/>
    </source>
</evidence>
<dbReference type="InterPro" id="IPR001394">
    <property type="entry name" value="Peptidase_C19_UCH"/>
</dbReference>
<feature type="domain" description="Rhodanese" evidence="6">
    <location>
        <begin position="183"/>
        <end position="303"/>
    </location>
</feature>
<comment type="similarity">
    <text evidence="2">Belongs to the peptidase C19 family.</text>
</comment>
<evidence type="ECO:0000313" key="8">
    <source>
        <dbReference type="EMBL" id="ESO95142.1"/>
    </source>
</evidence>
<feature type="region of interest" description="Disordered" evidence="4">
    <location>
        <begin position="332"/>
        <end position="383"/>
    </location>
</feature>
<feature type="compositionally biased region" description="Basic and acidic residues" evidence="4">
    <location>
        <begin position="133"/>
        <end position="154"/>
    </location>
</feature>
<comment type="catalytic activity">
    <reaction evidence="1">
        <text>Thiol-dependent hydrolysis of ester, thioester, amide, peptide and isopeptide bonds formed by the C-terminal Gly of ubiquitin (a 76-residue protein attached to proteins as an intracellular targeting signal).</text>
        <dbReference type="EC" id="3.4.19.12"/>
    </reaction>
</comment>
<dbReference type="InterPro" id="IPR038765">
    <property type="entry name" value="Papain-like_cys_pep_sf"/>
</dbReference>
<dbReference type="PROSITE" id="PS50206">
    <property type="entry name" value="RHODANESE_3"/>
    <property type="match status" value="1"/>
</dbReference>
<dbReference type="AlphaFoldDB" id="V4AE39"/>
<proteinExistence type="inferred from homology"/>
<dbReference type="GeneID" id="20246566"/>
<dbReference type="SUPFAM" id="SSF52821">
    <property type="entry name" value="Rhodanese/Cell cycle control phosphatase"/>
    <property type="match status" value="1"/>
</dbReference>